<keyword evidence="1" id="KW-0472">Membrane</keyword>
<evidence type="ECO:0008006" key="4">
    <source>
        <dbReference type="Google" id="ProtNLM"/>
    </source>
</evidence>
<reference evidence="2" key="1">
    <citation type="submission" date="2022-05" db="EMBL/GenBank/DDBJ databases">
        <title>Using nanopore sequencing to obtain complete genomes from saliva samples.</title>
        <authorList>
            <person name="Baker J.L."/>
        </authorList>
    </citation>
    <scope>NUCLEOTIDE SEQUENCE</scope>
    <source>
        <strain evidence="2">JCVI-JB-Ag32</strain>
    </source>
</reference>
<keyword evidence="1" id="KW-1133">Transmembrane helix</keyword>
<name>A0A9E7DC20_9ACTO</name>
<sequence length="390" mass="43241">MSDMSNENNRYPKYVEVPSNRVKPAGSSGWSVAKIADVFRKRLNLKLCLAVVLAMVLVLIAGVVSVRVINSDRTPEAAVREYVQLIADGKYDAASKLVDPGANSYQRRLLSDKAYSGVKGAVKVNSITVQERNSSTVNVHVSLQVKDKSANQTLQVKLDESDWLVNNWKIVTPLVAHLAITPEDEFFKSYKIGSVVVDSSLEADGKFNYLVYPGVYNVEVQSANPEYFATSLPSKQVVVADNNAESFNESTTQIDASVEPTEKLKGWALSKVQEKVKSCASEADRHDLVCPAYLRLGDLNEIEVKTLPSSLDSISLYEYRNEYKRNYAFRTIFVVKATGIYISKPAYQSYSENGSYDYRAGEVEDVRSEIVGYIYFDASGQPGIGWGVLE</sequence>
<protein>
    <recommendedName>
        <fullName evidence="4">DUF4878 domain-containing protein</fullName>
    </recommendedName>
</protein>
<dbReference type="Proteomes" id="UP000830236">
    <property type="component" value="Chromosome"/>
</dbReference>
<gene>
    <name evidence="2" type="ORF">M3I41_07505</name>
</gene>
<dbReference type="EMBL" id="CP097095">
    <property type="protein sequence ID" value="UQF79426.1"/>
    <property type="molecule type" value="Genomic_DNA"/>
</dbReference>
<evidence type="ECO:0000313" key="3">
    <source>
        <dbReference type="Proteomes" id="UP000830236"/>
    </source>
</evidence>
<dbReference type="AlphaFoldDB" id="A0A9E7DC20"/>
<dbReference type="KEGG" id="agh:M3I41_07505"/>
<organism evidence="2 3">
    <name type="scientific">Actinomyces graevenitzii</name>
    <dbReference type="NCBI Taxonomy" id="55565"/>
    <lineage>
        <taxon>Bacteria</taxon>
        <taxon>Bacillati</taxon>
        <taxon>Actinomycetota</taxon>
        <taxon>Actinomycetes</taxon>
        <taxon>Actinomycetales</taxon>
        <taxon>Actinomycetaceae</taxon>
        <taxon>Actinomyces</taxon>
    </lineage>
</organism>
<evidence type="ECO:0000313" key="2">
    <source>
        <dbReference type="EMBL" id="UQF79426.1"/>
    </source>
</evidence>
<proteinExistence type="predicted"/>
<evidence type="ECO:0000256" key="1">
    <source>
        <dbReference type="SAM" id="Phobius"/>
    </source>
</evidence>
<feature type="transmembrane region" description="Helical" evidence="1">
    <location>
        <begin position="47"/>
        <end position="69"/>
    </location>
</feature>
<keyword evidence="1" id="KW-0812">Transmembrane</keyword>
<accession>A0A9E7DC20</accession>